<gene>
    <name evidence="3" type="ORF">FNZ23_15065</name>
</gene>
<feature type="domain" description="Thioesterase" evidence="2">
    <location>
        <begin position="26"/>
        <end position="252"/>
    </location>
</feature>
<dbReference type="AlphaFoldDB" id="A0A553ZEF8"/>
<evidence type="ECO:0000256" key="1">
    <source>
        <dbReference type="ARBA" id="ARBA00007169"/>
    </source>
</evidence>
<dbReference type="InterPro" id="IPR029058">
    <property type="entry name" value="AB_hydrolase_fold"/>
</dbReference>
<dbReference type="OrthoDB" id="8480037at2"/>
<dbReference type="PANTHER" id="PTHR11487:SF0">
    <property type="entry name" value="S-ACYL FATTY ACID SYNTHASE THIOESTERASE, MEDIUM CHAIN"/>
    <property type="match status" value="1"/>
</dbReference>
<dbReference type="SUPFAM" id="SSF53474">
    <property type="entry name" value="alpha/beta-Hydrolases"/>
    <property type="match status" value="1"/>
</dbReference>
<keyword evidence="4" id="KW-1185">Reference proteome</keyword>
<dbReference type="Gene3D" id="3.40.50.1820">
    <property type="entry name" value="alpha/beta hydrolase"/>
    <property type="match status" value="1"/>
</dbReference>
<comment type="caution">
    <text evidence="3">The sequence shown here is derived from an EMBL/GenBank/DDBJ whole genome shotgun (WGS) entry which is preliminary data.</text>
</comment>
<comment type="similarity">
    <text evidence="1">Belongs to the thioesterase family.</text>
</comment>
<reference evidence="3 4" key="1">
    <citation type="submission" date="2019-07" db="EMBL/GenBank/DDBJ databases">
        <title>Draft genome for Streptomyces benahoarensis MZ03-48.</title>
        <authorList>
            <person name="Gonzalez-Pimentel J.L."/>
        </authorList>
    </citation>
    <scope>NUCLEOTIDE SEQUENCE [LARGE SCALE GENOMIC DNA]</scope>
    <source>
        <strain evidence="3 4">MZ03-48</strain>
    </source>
</reference>
<evidence type="ECO:0000313" key="3">
    <source>
        <dbReference type="EMBL" id="TSB39834.1"/>
    </source>
</evidence>
<proteinExistence type="inferred from homology"/>
<dbReference type="InterPro" id="IPR001031">
    <property type="entry name" value="Thioesterase"/>
</dbReference>
<protein>
    <submittedName>
        <fullName evidence="3">Thioesterase</fullName>
    </submittedName>
</protein>
<accession>A0A553ZEF8</accession>
<dbReference type="GO" id="GO:0008610">
    <property type="term" value="P:lipid biosynthetic process"/>
    <property type="evidence" value="ECO:0007669"/>
    <property type="project" value="TreeGrafter"/>
</dbReference>
<dbReference type="Pfam" id="PF00975">
    <property type="entry name" value="Thioesterase"/>
    <property type="match status" value="1"/>
</dbReference>
<organism evidence="3 4">
    <name type="scientific">Streptomyces benahoarensis</name>
    <dbReference type="NCBI Taxonomy" id="2595054"/>
    <lineage>
        <taxon>Bacteria</taxon>
        <taxon>Bacillati</taxon>
        <taxon>Actinomycetota</taxon>
        <taxon>Actinomycetes</taxon>
        <taxon>Kitasatosporales</taxon>
        <taxon>Streptomycetaceae</taxon>
        <taxon>Streptomyces</taxon>
    </lineage>
</organism>
<dbReference type="InterPro" id="IPR012223">
    <property type="entry name" value="TEII"/>
</dbReference>
<evidence type="ECO:0000259" key="2">
    <source>
        <dbReference type="Pfam" id="PF00975"/>
    </source>
</evidence>
<dbReference type="EMBL" id="VKLS01000164">
    <property type="protein sequence ID" value="TSB39834.1"/>
    <property type="molecule type" value="Genomic_DNA"/>
</dbReference>
<name>A0A553ZEF8_9ACTN</name>
<evidence type="ECO:0000313" key="4">
    <source>
        <dbReference type="Proteomes" id="UP000320888"/>
    </source>
</evidence>
<sequence length="259" mass="27599">MMSSAPAVTDVPWLRSLRRVQNPRGRLVCFPHAGGAASFFREWPQRLAGDIEVLAVCYPGRESRINEPCVNAMEDLAAPLADALAPFLTEPTAFFGHSMGASVAYEVARRLSAGGRPGAAMLLVSGRAAPHRLRPSALGSQPDDDLISDVRRRGGPLAAALDVPDLLELVLPSIRADYQLVDSYASEATLHPLHVPVTAYYGEGDVDNPAESVLAWADVSGGPERFASRAFPGGHFFLVPHAADVLGDINTRLARVTAA</sequence>
<dbReference type="Proteomes" id="UP000320888">
    <property type="component" value="Unassembled WGS sequence"/>
</dbReference>
<dbReference type="PANTHER" id="PTHR11487">
    <property type="entry name" value="THIOESTERASE"/>
    <property type="match status" value="1"/>
</dbReference>